<dbReference type="RefSeq" id="WP_207881546.1">
    <property type="nucleotide sequence ID" value="NZ_JAFVMF010000010.1"/>
</dbReference>
<comment type="caution">
    <text evidence="2">The sequence shown here is derived from an EMBL/GenBank/DDBJ whole genome shotgun (WGS) entry which is preliminary data.</text>
</comment>
<feature type="region of interest" description="Disordered" evidence="1">
    <location>
        <begin position="29"/>
        <end position="50"/>
    </location>
</feature>
<proteinExistence type="predicted"/>
<name>A0ABS3LWF8_9PROT</name>
<dbReference type="EMBL" id="JAFVMF010000010">
    <property type="protein sequence ID" value="MBO1360268.1"/>
    <property type="molecule type" value="Genomic_DNA"/>
</dbReference>
<evidence type="ECO:0000313" key="3">
    <source>
        <dbReference type="Proteomes" id="UP000664771"/>
    </source>
</evidence>
<reference evidence="2 3" key="1">
    <citation type="submission" date="2021-03" db="EMBL/GenBank/DDBJ databases">
        <title>The complete genome sequence of Acetobacter sacchari TBRC 11175.</title>
        <authorList>
            <person name="Charoenyingcharoen P."/>
            <person name="Yukphan P."/>
        </authorList>
    </citation>
    <scope>NUCLEOTIDE SEQUENCE [LARGE SCALE GENOMIC DNA]</scope>
    <source>
        <strain evidence="2 3">TBRC 11175</strain>
    </source>
</reference>
<protein>
    <submittedName>
        <fullName evidence="2">DUF3085 domain-containing protein</fullName>
    </submittedName>
</protein>
<dbReference type="Pfam" id="PF11284">
    <property type="entry name" value="DUF3085"/>
    <property type="match status" value="1"/>
</dbReference>
<keyword evidence="3" id="KW-1185">Reference proteome</keyword>
<dbReference type="InterPro" id="IPR021436">
    <property type="entry name" value="DUF3085"/>
</dbReference>
<organism evidence="2 3">
    <name type="scientific">Acetobacter sacchari</name>
    <dbReference type="NCBI Taxonomy" id="2661687"/>
    <lineage>
        <taxon>Bacteria</taxon>
        <taxon>Pseudomonadati</taxon>
        <taxon>Pseudomonadota</taxon>
        <taxon>Alphaproteobacteria</taxon>
        <taxon>Acetobacterales</taxon>
        <taxon>Acetobacteraceae</taxon>
        <taxon>Acetobacter</taxon>
    </lineage>
</organism>
<dbReference type="Proteomes" id="UP000664771">
    <property type="component" value="Unassembled WGS sequence"/>
</dbReference>
<feature type="compositionally biased region" description="Basic and acidic residues" evidence="1">
    <location>
        <begin position="31"/>
        <end position="46"/>
    </location>
</feature>
<evidence type="ECO:0000256" key="1">
    <source>
        <dbReference type="SAM" id="MobiDB-lite"/>
    </source>
</evidence>
<evidence type="ECO:0000313" key="2">
    <source>
        <dbReference type="EMBL" id="MBO1360268.1"/>
    </source>
</evidence>
<accession>A0ABS3LWF8</accession>
<sequence length="166" mass="18370">MKLYFNHSLVSRLLDHSIAASRRKPTFGQSLERKYREPGAPERPFPEADDIDQTKIPAGLWLVGDEGVYFVSNGLPALMTDDGKQVVAYADGANPEENPLTFDEIKRESFGGDDGVEFINLEHVLLGLEATRDGKLWIDLTPDGIAVPRLATSRPKPAPKRKARKG</sequence>
<gene>
    <name evidence="2" type="ORF">J2D73_10765</name>
</gene>